<sequence length="415" mass="45936">MDSPLSSVISISNVPPGISGTDHQVPDAPPNQIDPIVVDIGGKQLFDSGDGDMELVFNGTRFETHRYLIKRFKKWSGTNLKPGSTMAVTGAASSEDFRKMLKVLYASILEGPFEFDTSTLVSTLHIATDYEYPALRDYAIRHLEQAELTAIKRIEIARSFGLLSWEKPAYLELCGRDEAITEEEASTLGMAAFVRVAKIREKEQRRRGREIDIEEEATGSEDPKIGNNNAETINWIPLSGDEESPKENIPGPHSRSKKRMKKAKQPGNPELTRSETEIRVETPETKPQPSFIDIPITNNYQPGSWRQGSGAPVGLPVPECSCGYKNGSGLFSPPTRIQCTLPACAVAAFKNLQIRQLAHKKDIADLRSSLNELQSAQKPDLRSEQEIGTSNLPTSSLHEEVQDMLNQLPRARLTN</sequence>
<name>A0A8H3E0A3_9AGAM</name>
<dbReference type="EMBL" id="CAJNJQ010001146">
    <property type="protein sequence ID" value="CAE7122934.1"/>
    <property type="molecule type" value="Genomic_DNA"/>
</dbReference>
<evidence type="ECO:0000256" key="1">
    <source>
        <dbReference type="SAM" id="MobiDB-lite"/>
    </source>
</evidence>
<feature type="region of interest" description="Disordered" evidence="1">
    <location>
        <begin position="204"/>
        <end position="294"/>
    </location>
</feature>
<evidence type="ECO:0008006" key="4">
    <source>
        <dbReference type="Google" id="ProtNLM"/>
    </source>
</evidence>
<gene>
    <name evidence="2" type="ORF">RDB_LOCUS57427</name>
</gene>
<comment type="caution">
    <text evidence="2">The sequence shown here is derived from an EMBL/GenBank/DDBJ whole genome shotgun (WGS) entry which is preliminary data.</text>
</comment>
<evidence type="ECO:0000313" key="3">
    <source>
        <dbReference type="Proteomes" id="UP000663827"/>
    </source>
</evidence>
<protein>
    <recommendedName>
        <fullName evidence="4">BTB domain-containing protein</fullName>
    </recommendedName>
</protein>
<feature type="compositionally biased region" description="Basic residues" evidence="1">
    <location>
        <begin position="254"/>
        <end position="264"/>
    </location>
</feature>
<reference evidence="2" key="1">
    <citation type="submission" date="2021-01" db="EMBL/GenBank/DDBJ databases">
        <authorList>
            <person name="Kaushik A."/>
        </authorList>
    </citation>
    <scope>NUCLEOTIDE SEQUENCE</scope>
    <source>
        <strain evidence="2">AG5</strain>
    </source>
</reference>
<feature type="compositionally biased region" description="Basic and acidic residues" evidence="1">
    <location>
        <begin position="272"/>
        <end position="284"/>
    </location>
</feature>
<feature type="region of interest" description="Disordered" evidence="1">
    <location>
        <begin position="374"/>
        <end position="400"/>
    </location>
</feature>
<dbReference type="Proteomes" id="UP000663827">
    <property type="component" value="Unassembled WGS sequence"/>
</dbReference>
<organism evidence="2 3">
    <name type="scientific">Rhizoctonia solani</name>
    <dbReference type="NCBI Taxonomy" id="456999"/>
    <lineage>
        <taxon>Eukaryota</taxon>
        <taxon>Fungi</taxon>
        <taxon>Dikarya</taxon>
        <taxon>Basidiomycota</taxon>
        <taxon>Agaricomycotina</taxon>
        <taxon>Agaricomycetes</taxon>
        <taxon>Cantharellales</taxon>
        <taxon>Ceratobasidiaceae</taxon>
        <taxon>Rhizoctonia</taxon>
    </lineage>
</organism>
<evidence type="ECO:0000313" key="2">
    <source>
        <dbReference type="EMBL" id="CAE7122934.1"/>
    </source>
</evidence>
<accession>A0A8H3E0A3</accession>
<dbReference type="AlphaFoldDB" id="A0A8H3E0A3"/>
<feature type="compositionally biased region" description="Polar residues" evidence="1">
    <location>
        <begin position="386"/>
        <end position="396"/>
    </location>
</feature>
<proteinExistence type="predicted"/>